<dbReference type="InterPro" id="IPR016181">
    <property type="entry name" value="Acyl_CoA_acyltransferase"/>
</dbReference>
<dbReference type="Pfam" id="PF00583">
    <property type="entry name" value="Acetyltransf_1"/>
    <property type="match status" value="1"/>
</dbReference>
<name>A0A2U1TE05_9MICO</name>
<dbReference type="KEGG" id="myl:C3E77_04965"/>
<gene>
    <name evidence="4" type="ORF">DF223_07530</name>
</gene>
<dbReference type="SUPFAM" id="SSF55729">
    <property type="entry name" value="Acyl-CoA N-acyltransferases (Nat)"/>
    <property type="match status" value="1"/>
</dbReference>
<dbReference type="PANTHER" id="PTHR43877">
    <property type="entry name" value="AMINOALKYLPHOSPHONATE N-ACETYLTRANSFERASE-RELATED-RELATED"/>
    <property type="match status" value="1"/>
</dbReference>
<comment type="caution">
    <text evidence="4">The sequence shown here is derived from an EMBL/GenBank/DDBJ whole genome shotgun (WGS) entry which is preliminary data.</text>
</comment>
<dbReference type="Proteomes" id="UP000244962">
    <property type="component" value="Unassembled WGS sequence"/>
</dbReference>
<dbReference type="AlphaFoldDB" id="A0A2U1TE05"/>
<dbReference type="InterPro" id="IPR050832">
    <property type="entry name" value="Bact_Acetyltransf"/>
</dbReference>
<protein>
    <submittedName>
        <fullName evidence="4">N-acetyltransferase</fullName>
    </submittedName>
</protein>
<organism evidence="4 5">
    <name type="scientific">Mycetocola zhujimingii</name>
    <dbReference type="NCBI Taxonomy" id="2079792"/>
    <lineage>
        <taxon>Bacteria</taxon>
        <taxon>Bacillati</taxon>
        <taxon>Actinomycetota</taxon>
        <taxon>Actinomycetes</taxon>
        <taxon>Micrococcales</taxon>
        <taxon>Microbacteriaceae</taxon>
        <taxon>Mycetocola</taxon>
    </lineage>
</organism>
<sequence>MANFRLRKATRSDARFLGDMLVEARNWAPSRSVVRVDAIADPEVARYIEGWKRPGDAGTVAVDGAGSPIGACWYRIFPEHSPGSGFLERGVPELTLGVVSVWRAQGVGRQLLHAVLVQARQQGHNRLSLHVDRANFASRLYLAEGFVPVIRRETSLVMVRTLR</sequence>
<keyword evidence="2" id="KW-0012">Acyltransferase</keyword>
<dbReference type="Gene3D" id="3.40.630.30">
    <property type="match status" value="1"/>
</dbReference>
<dbReference type="RefSeq" id="WP_108390615.1">
    <property type="nucleotide sequence ID" value="NZ_CP026949.1"/>
</dbReference>
<feature type="domain" description="N-acetyltransferase" evidence="3">
    <location>
        <begin position="4"/>
        <end position="163"/>
    </location>
</feature>
<dbReference type="PROSITE" id="PS51186">
    <property type="entry name" value="GNAT"/>
    <property type="match status" value="1"/>
</dbReference>
<accession>A0A2U1TE05</accession>
<evidence type="ECO:0000256" key="2">
    <source>
        <dbReference type="ARBA" id="ARBA00023315"/>
    </source>
</evidence>
<dbReference type="InterPro" id="IPR000182">
    <property type="entry name" value="GNAT_dom"/>
</dbReference>
<evidence type="ECO:0000256" key="1">
    <source>
        <dbReference type="ARBA" id="ARBA00022679"/>
    </source>
</evidence>
<dbReference type="CDD" id="cd04301">
    <property type="entry name" value="NAT_SF"/>
    <property type="match status" value="1"/>
</dbReference>
<dbReference type="GO" id="GO:0016747">
    <property type="term" value="F:acyltransferase activity, transferring groups other than amino-acyl groups"/>
    <property type="evidence" value="ECO:0007669"/>
    <property type="project" value="InterPro"/>
</dbReference>
<keyword evidence="1 4" id="KW-0808">Transferase</keyword>
<evidence type="ECO:0000313" key="5">
    <source>
        <dbReference type="Proteomes" id="UP000244962"/>
    </source>
</evidence>
<evidence type="ECO:0000313" key="4">
    <source>
        <dbReference type="EMBL" id="PWC07127.1"/>
    </source>
</evidence>
<evidence type="ECO:0000259" key="3">
    <source>
        <dbReference type="PROSITE" id="PS51186"/>
    </source>
</evidence>
<dbReference type="EMBL" id="QEFB01000006">
    <property type="protein sequence ID" value="PWC07127.1"/>
    <property type="molecule type" value="Genomic_DNA"/>
</dbReference>
<keyword evidence="5" id="KW-1185">Reference proteome</keyword>
<dbReference type="OrthoDB" id="9790865at2"/>
<reference evidence="5" key="1">
    <citation type="submission" date="2018-04" db="EMBL/GenBank/DDBJ databases">
        <authorList>
            <person name="Liu S."/>
            <person name="Wang Z."/>
            <person name="Li J."/>
        </authorList>
    </citation>
    <scope>NUCLEOTIDE SEQUENCE [LARGE SCALE GENOMIC DNA]</scope>
    <source>
        <strain evidence="5">622</strain>
    </source>
</reference>
<proteinExistence type="predicted"/>